<protein>
    <submittedName>
        <fullName evidence="5">Heat shock protein 21</fullName>
    </submittedName>
</protein>
<evidence type="ECO:0000256" key="2">
    <source>
        <dbReference type="RuleBase" id="RU003616"/>
    </source>
</evidence>
<dbReference type="InterPro" id="IPR008978">
    <property type="entry name" value="HSP20-like_chaperone"/>
</dbReference>
<comment type="similarity">
    <text evidence="1 2">Belongs to the small heat shock protein (HSP20) family.</text>
</comment>
<reference evidence="5 6" key="1">
    <citation type="submission" date="2018-04" db="EMBL/GenBank/DDBJ databases">
        <authorList>
            <person name="Zhang X."/>
            <person name="Yuan J."/>
            <person name="Li F."/>
            <person name="Xiang J."/>
        </authorList>
    </citation>
    <scope>NUCLEOTIDE SEQUENCE [LARGE SCALE GENOMIC DNA]</scope>
    <source>
        <tissue evidence="5">Muscle</tissue>
    </source>
</reference>
<keyword evidence="5" id="KW-0346">Stress response</keyword>
<organism evidence="5 6">
    <name type="scientific">Penaeus vannamei</name>
    <name type="common">Whiteleg shrimp</name>
    <name type="synonym">Litopenaeus vannamei</name>
    <dbReference type="NCBI Taxonomy" id="6689"/>
    <lineage>
        <taxon>Eukaryota</taxon>
        <taxon>Metazoa</taxon>
        <taxon>Ecdysozoa</taxon>
        <taxon>Arthropoda</taxon>
        <taxon>Crustacea</taxon>
        <taxon>Multicrustacea</taxon>
        <taxon>Malacostraca</taxon>
        <taxon>Eumalacostraca</taxon>
        <taxon>Eucarida</taxon>
        <taxon>Decapoda</taxon>
        <taxon>Dendrobranchiata</taxon>
        <taxon>Penaeoidea</taxon>
        <taxon>Penaeidae</taxon>
        <taxon>Penaeus</taxon>
    </lineage>
</organism>
<feature type="region of interest" description="Disordered" evidence="3">
    <location>
        <begin position="407"/>
        <end position="459"/>
    </location>
</feature>
<gene>
    <name evidence="5" type="ORF">C7M84_006672</name>
</gene>
<feature type="region of interest" description="Disordered" evidence="3">
    <location>
        <begin position="631"/>
        <end position="672"/>
    </location>
</feature>
<keyword evidence="6" id="KW-1185">Reference proteome</keyword>
<feature type="region of interest" description="Disordered" evidence="3">
    <location>
        <begin position="191"/>
        <end position="219"/>
    </location>
</feature>
<feature type="compositionally biased region" description="Basic residues" evidence="3">
    <location>
        <begin position="631"/>
        <end position="642"/>
    </location>
</feature>
<feature type="region of interest" description="Disordered" evidence="3">
    <location>
        <begin position="232"/>
        <end position="392"/>
    </location>
</feature>
<feature type="domain" description="SHSP" evidence="4">
    <location>
        <begin position="90"/>
        <end position="189"/>
    </location>
</feature>
<feature type="compositionally biased region" description="Polar residues" evidence="3">
    <location>
        <begin position="347"/>
        <end position="377"/>
    </location>
</feature>
<dbReference type="SUPFAM" id="SSF49764">
    <property type="entry name" value="HSP20-like chaperones"/>
    <property type="match status" value="2"/>
</dbReference>
<dbReference type="Gene3D" id="2.60.40.790">
    <property type="match status" value="2"/>
</dbReference>
<dbReference type="OrthoDB" id="1431247at2759"/>
<dbReference type="InterPro" id="IPR001436">
    <property type="entry name" value="Alpha-crystallin/sHSP_animal"/>
</dbReference>
<feature type="compositionally biased region" description="Low complexity" evidence="3">
    <location>
        <begin position="378"/>
        <end position="389"/>
    </location>
</feature>
<dbReference type="PROSITE" id="PS01031">
    <property type="entry name" value="SHSP"/>
    <property type="match status" value="2"/>
</dbReference>
<evidence type="ECO:0000256" key="3">
    <source>
        <dbReference type="SAM" id="MobiDB-lite"/>
    </source>
</evidence>
<dbReference type="GO" id="GO:0009408">
    <property type="term" value="P:response to heat"/>
    <property type="evidence" value="ECO:0007669"/>
    <property type="project" value="TreeGrafter"/>
</dbReference>
<feature type="compositionally biased region" description="Polar residues" evidence="3">
    <location>
        <begin position="199"/>
        <end position="211"/>
    </location>
</feature>
<dbReference type="AlphaFoldDB" id="A0A3R7M8C0"/>
<sequence length="688" mass="78348">MGPAQKSYDVKISSPFSKYDRREDRFLPLTRKGRFFEDSSFSTSHQHFDDAIKKILDKWNDTDFELSDHWDDVGVRRNSFLNRYRRLRSQDLSEENQAVNVTSDNNSVKIVLDVHDFMEGDIKVQVLDEEELLIEGQTSCHSFRRTFTLPDQANLDAITSFISLDGIMTVTVPRLGSDHQQRPATIPVTVEKTKEASEMQKQSYSASSANTAEEKVSAKSDCVRNAQNITSEETRTQKEEEYEIPITRSEESEEASIKKGVRSSQNILSEETKTQRQEEFQIPIVMSEQEADSTKAQSAESDSCQFSESRKTRATENKEVIIPIIVEDGESTSQTSKQTVEAKTENQETSSTLNLKTEDQSNCSTSGRRSARLSSPNTSGAETTSAAAENSKEEAYVIPVQVEAASETAAAQSQRSDRGHSASRSVAFEQQQHDLQRRPAHEDSDEGSDDSFRRRAGKKRTTFADEDEYVYEKPVYPSGSRYLPITRMGLFTQDHYFEDVRPNFSQAVRDVLEMSREWTTKDKAMENYRNLRDRNLKLENQAFCVTDDEFTHKVVIDVYDFTGGDITVQLVDGKELVVEGQAEKQEATRVSRLSFIRRFQLPDLADRDAITVALSSDGVLTIYSPKRRSPRCLSVRSKRSPSARRSQERASDPDRSWREKYAHEPSEDFEDFDAHTRKSALHSFMNQF</sequence>
<evidence type="ECO:0000256" key="1">
    <source>
        <dbReference type="PROSITE-ProRule" id="PRU00285"/>
    </source>
</evidence>
<dbReference type="EMBL" id="QCYY01001843">
    <property type="protein sequence ID" value="ROT74810.1"/>
    <property type="molecule type" value="Genomic_DNA"/>
</dbReference>
<dbReference type="GO" id="GO:0051082">
    <property type="term" value="F:unfolded protein binding"/>
    <property type="evidence" value="ECO:0007669"/>
    <property type="project" value="TreeGrafter"/>
</dbReference>
<dbReference type="GO" id="GO:0005634">
    <property type="term" value="C:nucleus"/>
    <property type="evidence" value="ECO:0007669"/>
    <property type="project" value="TreeGrafter"/>
</dbReference>
<evidence type="ECO:0000259" key="4">
    <source>
        <dbReference type="PROSITE" id="PS01031"/>
    </source>
</evidence>
<accession>A0A3R7M8C0</accession>
<feature type="compositionally biased region" description="Basic and acidic residues" evidence="3">
    <location>
        <begin position="308"/>
        <end position="319"/>
    </location>
</feature>
<dbReference type="GO" id="GO:0005737">
    <property type="term" value="C:cytoplasm"/>
    <property type="evidence" value="ECO:0007669"/>
    <property type="project" value="TreeGrafter"/>
</dbReference>
<dbReference type="GO" id="GO:0042026">
    <property type="term" value="P:protein refolding"/>
    <property type="evidence" value="ECO:0007669"/>
    <property type="project" value="TreeGrafter"/>
</dbReference>
<comment type="caution">
    <text evidence="5">The sequence shown here is derived from an EMBL/GenBank/DDBJ whole genome shotgun (WGS) entry which is preliminary data.</text>
</comment>
<feature type="compositionally biased region" description="Polar residues" evidence="3">
    <location>
        <begin position="294"/>
        <end position="307"/>
    </location>
</feature>
<feature type="compositionally biased region" description="Basic and acidic residues" evidence="3">
    <location>
        <begin position="270"/>
        <end position="279"/>
    </location>
</feature>
<dbReference type="Pfam" id="PF00011">
    <property type="entry name" value="HSP20"/>
    <property type="match status" value="2"/>
</dbReference>
<dbReference type="Proteomes" id="UP000283509">
    <property type="component" value="Unassembled WGS sequence"/>
</dbReference>
<evidence type="ECO:0000313" key="5">
    <source>
        <dbReference type="EMBL" id="ROT74810.1"/>
    </source>
</evidence>
<reference evidence="5 6" key="2">
    <citation type="submission" date="2019-01" db="EMBL/GenBank/DDBJ databases">
        <title>The decoding of complex shrimp genome reveals the adaptation for benthos swimmer, frequently molting mechanism and breeding impact on genome.</title>
        <authorList>
            <person name="Sun Y."/>
            <person name="Gao Y."/>
            <person name="Yu Y."/>
        </authorList>
    </citation>
    <scope>NUCLEOTIDE SEQUENCE [LARGE SCALE GENOMIC DNA]</scope>
    <source>
        <tissue evidence="5">Muscle</tissue>
    </source>
</reference>
<name>A0A3R7M8C0_PENVA</name>
<dbReference type="CDD" id="cd06526">
    <property type="entry name" value="metazoan_ACD"/>
    <property type="match status" value="2"/>
</dbReference>
<proteinExistence type="inferred from homology"/>
<feature type="domain" description="SHSP" evidence="4">
    <location>
        <begin position="534"/>
        <end position="643"/>
    </location>
</feature>
<feature type="compositionally biased region" description="Basic and acidic residues" evidence="3">
    <location>
        <begin position="431"/>
        <end position="442"/>
    </location>
</feature>
<evidence type="ECO:0000313" key="6">
    <source>
        <dbReference type="Proteomes" id="UP000283509"/>
    </source>
</evidence>
<feature type="compositionally biased region" description="Basic and acidic residues" evidence="3">
    <location>
        <begin position="645"/>
        <end position="672"/>
    </location>
</feature>
<dbReference type="PANTHER" id="PTHR45640:SF26">
    <property type="entry name" value="RE23625P"/>
    <property type="match status" value="1"/>
</dbReference>
<dbReference type="PANTHER" id="PTHR45640">
    <property type="entry name" value="HEAT SHOCK PROTEIN HSP-12.2-RELATED"/>
    <property type="match status" value="1"/>
</dbReference>
<dbReference type="InterPro" id="IPR002068">
    <property type="entry name" value="A-crystallin/Hsp20_dom"/>
</dbReference>